<accession>A0A4Q9N8Q5</accession>
<feature type="region of interest" description="Disordered" evidence="1">
    <location>
        <begin position="71"/>
        <end position="93"/>
    </location>
</feature>
<feature type="region of interest" description="Disordered" evidence="1">
    <location>
        <begin position="1"/>
        <end position="20"/>
    </location>
</feature>
<evidence type="ECO:0000256" key="1">
    <source>
        <dbReference type="SAM" id="MobiDB-lite"/>
    </source>
</evidence>
<reference evidence="2" key="1">
    <citation type="submission" date="2019-01" db="EMBL/GenBank/DDBJ databases">
        <title>Draft genome sequences of three monokaryotic isolates of the white-rot basidiomycete fungus Dichomitus squalens.</title>
        <authorList>
            <consortium name="DOE Joint Genome Institute"/>
            <person name="Lopez S.C."/>
            <person name="Andreopoulos B."/>
            <person name="Pangilinan J."/>
            <person name="Lipzen A."/>
            <person name="Riley R."/>
            <person name="Ahrendt S."/>
            <person name="Ng V."/>
            <person name="Barry K."/>
            <person name="Daum C."/>
            <person name="Grigoriev I.V."/>
            <person name="Hilden K.S."/>
            <person name="Makela M.R."/>
            <person name="de Vries R.P."/>
        </authorList>
    </citation>
    <scope>NUCLEOTIDE SEQUENCE [LARGE SCALE GENOMIC DNA]</scope>
    <source>
        <strain evidence="2">OM18370.1</strain>
    </source>
</reference>
<sequence>MSLIVHAPRPRNSTKGLPQWDIPSEVDEPIALVRELSSPETIIKPKELHLAFKWGPLNSTRFSRFRKLKPTPTRRRYEGPAAHMPLPRGMSRSSTMCSVRSLATLSRTVSVDVGVLIVRPLRREGTYIVWGAVMAPETYNPHFTTPRNVLVKIAVDEEGGEDLREDARLHEQLAERGMTSGYYGVFVDSIGSTALVTDDWDNEVGEVHTPTPSSP</sequence>
<evidence type="ECO:0000313" key="2">
    <source>
        <dbReference type="EMBL" id="TBU35681.1"/>
    </source>
</evidence>
<dbReference type="Proteomes" id="UP000292957">
    <property type="component" value="Unassembled WGS sequence"/>
</dbReference>
<proteinExistence type="predicted"/>
<organism evidence="2">
    <name type="scientific">Dichomitus squalens</name>
    <dbReference type="NCBI Taxonomy" id="114155"/>
    <lineage>
        <taxon>Eukaryota</taxon>
        <taxon>Fungi</taxon>
        <taxon>Dikarya</taxon>
        <taxon>Basidiomycota</taxon>
        <taxon>Agaricomycotina</taxon>
        <taxon>Agaricomycetes</taxon>
        <taxon>Polyporales</taxon>
        <taxon>Polyporaceae</taxon>
        <taxon>Dichomitus</taxon>
    </lineage>
</organism>
<gene>
    <name evidence="2" type="ORF">BD311DRAFT_10778</name>
</gene>
<name>A0A4Q9N8Q5_9APHY</name>
<dbReference type="AlphaFoldDB" id="A0A4Q9N8Q5"/>
<protein>
    <submittedName>
        <fullName evidence="2">Uncharacterized protein</fullName>
    </submittedName>
</protein>
<dbReference type="OrthoDB" id="427969at2759"/>
<dbReference type="EMBL" id="ML143386">
    <property type="protein sequence ID" value="TBU35681.1"/>
    <property type="molecule type" value="Genomic_DNA"/>
</dbReference>